<dbReference type="RefSeq" id="WP_048599208.1">
    <property type="nucleotide sequence ID" value="NZ_CAXIAP010000002.1"/>
</dbReference>
<dbReference type="OrthoDB" id="7632202at2"/>
<dbReference type="AlphaFoldDB" id="A0A0U1NMS2"/>
<accession>A0A0U1NMS2</accession>
<dbReference type="STRING" id="282199.GCA_001049735_01842"/>
<keyword evidence="1" id="KW-0812">Transmembrane</keyword>
<proteinExistence type="predicted"/>
<sequence>MWRILVLFLLVLTALYVCLLMYFRTAHRERLIARWASELRVGDRDAFINEEMTGYMKSLKLWLAVVIYIVPIGVGATLIYVQNFM</sequence>
<keyword evidence="1" id="KW-1133">Transmembrane helix</keyword>
<protein>
    <recommendedName>
        <fullName evidence="4">Cation/multidrug efflux pump</fullName>
    </recommendedName>
</protein>
<keyword evidence="1" id="KW-0472">Membrane</keyword>
<dbReference type="Proteomes" id="UP000048949">
    <property type="component" value="Unassembled WGS sequence"/>
</dbReference>
<organism evidence="2 3">
    <name type="scientific">Nereida ignava</name>
    <dbReference type="NCBI Taxonomy" id="282199"/>
    <lineage>
        <taxon>Bacteria</taxon>
        <taxon>Pseudomonadati</taxon>
        <taxon>Pseudomonadota</taxon>
        <taxon>Alphaproteobacteria</taxon>
        <taxon>Rhodobacterales</taxon>
        <taxon>Roseobacteraceae</taxon>
        <taxon>Nereida</taxon>
    </lineage>
</organism>
<dbReference type="EMBL" id="CVQV01000009">
    <property type="protein sequence ID" value="CRK75789.1"/>
    <property type="molecule type" value="Genomic_DNA"/>
</dbReference>
<evidence type="ECO:0008006" key="4">
    <source>
        <dbReference type="Google" id="ProtNLM"/>
    </source>
</evidence>
<gene>
    <name evidence="2" type="ORF">NIG5292_01843</name>
</gene>
<keyword evidence="3" id="KW-1185">Reference proteome</keyword>
<evidence type="ECO:0000313" key="3">
    <source>
        <dbReference type="Proteomes" id="UP000048949"/>
    </source>
</evidence>
<evidence type="ECO:0000313" key="2">
    <source>
        <dbReference type="EMBL" id="CRK75789.1"/>
    </source>
</evidence>
<feature type="transmembrane region" description="Helical" evidence="1">
    <location>
        <begin position="61"/>
        <end position="81"/>
    </location>
</feature>
<reference evidence="2 3" key="1">
    <citation type="submission" date="2015-04" db="EMBL/GenBank/DDBJ databases">
        <authorList>
            <person name="Syromyatnikov M.Y."/>
            <person name="Popov V.N."/>
        </authorList>
    </citation>
    <scope>NUCLEOTIDE SEQUENCE [LARGE SCALE GENOMIC DNA]</scope>
    <source>
        <strain evidence="2 3">CECT 5292</strain>
    </source>
</reference>
<evidence type="ECO:0000256" key="1">
    <source>
        <dbReference type="SAM" id="Phobius"/>
    </source>
</evidence>
<name>A0A0U1NMS2_9RHOB</name>